<gene>
    <name evidence="11" type="ORF">MQE36_07465</name>
</gene>
<dbReference type="SMART" id="SM00892">
    <property type="entry name" value="Endonuclease_NS"/>
    <property type="match status" value="1"/>
</dbReference>
<proteinExistence type="inferred from homology"/>
<dbReference type="InterPro" id="IPR044925">
    <property type="entry name" value="His-Me_finger_sf"/>
</dbReference>
<evidence type="ECO:0000256" key="5">
    <source>
        <dbReference type="ARBA" id="ARBA00022759"/>
    </source>
</evidence>
<evidence type="ECO:0000259" key="9">
    <source>
        <dbReference type="SMART" id="SM00477"/>
    </source>
</evidence>
<dbReference type="SMART" id="SM00477">
    <property type="entry name" value="NUC"/>
    <property type="match status" value="1"/>
</dbReference>
<dbReference type="Gene3D" id="3.40.570.10">
    <property type="entry name" value="Extracellular Endonuclease, subunit A"/>
    <property type="match status" value="1"/>
</dbReference>
<reference evidence="11 12" key="1">
    <citation type="journal article" date="2018" name="Int. J. Syst. Evol. Microbiol.">
        <title>Zhouia spongiae sp. nov., isolated from a marine sponge.</title>
        <authorList>
            <person name="Zhuang L."/>
            <person name="Lin B."/>
            <person name="Qin F."/>
            <person name="Luo L."/>
        </authorList>
    </citation>
    <scope>NUCLEOTIDE SEQUENCE [LARGE SCALE GENOMIC DNA]</scope>
    <source>
        <strain evidence="11 12">HN-Y44</strain>
    </source>
</reference>
<dbReference type="Pfam" id="PF01223">
    <property type="entry name" value="Endonuclease_NS"/>
    <property type="match status" value="1"/>
</dbReference>
<organism evidence="11 12">
    <name type="scientific">Zhouia spongiae</name>
    <dbReference type="NCBI Taxonomy" id="2202721"/>
    <lineage>
        <taxon>Bacteria</taxon>
        <taxon>Pseudomonadati</taxon>
        <taxon>Bacteroidota</taxon>
        <taxon>Flavobacteriia</taxon>
        <taxon>Flavobacteriales</taxon>
        <taxon>Flavobacteriaceae</taxon>
        <taxon>Zhouia</taxon>
    </lineage>
</organism>
<evidence type="ECO:0000256" key="4">
    <source>
        <dbReference type="ARBA" id="ARBA00022723"/>
    </source>
</evidence>
<dbReference type="GO" id="GO:0004519">
    <property type="term" value="F:endonuclease activity"/>
    <property type="evidence" value="ECO:0007669"/>
    <property type="project" value="UniProtKB-KW"/>
</dbReference>
<evidence type="ECO:0000256" key="2">
    <source>
        <dbReference type="ARBA" id="ARBA00010052"/>
    </source>
</evidence>
<feature type="domain" description="DNA/RNA non-specific endonuclease/pyrophosphatase/phosphodiesterase" evidence="10">
    <location>
        <begin position="68"/>
        <end position="261"/>
    </location>
</feature>
<dbReference type="CDD" id="cd00091">
    <property type="entry name" value="NUC"/>
    <property type="match status" value="1"/>
</dbReference>
<dbReference type="PANTHER" id="PTHR13966:SF5">
    <property type="entry name" value="ENDONUCLEASE G, MITOCHONDRIAL"/>
    <property type="match status" value="1"/>
</dbReference>
<dbReference type="PANTHER" id="PTHR13966">
    <property type="entry name" value="ENDONUCLEASE RELATED"/>
    <property type="match status" value="1"/>
</dbReference>
<dbReference type="Proteomes" id="UP000829476">
    <property type="component" value="Chromosome"/>
</dbReference>
<feature type="domain" description="ENPP1-3/EXOG-like endonuclease/phosphodiesterase" evidence="9">
    <location>
        <begin position="69"/>
        <end position="261"/>
    </location>
</feature>
<dbReference type="InterPro" id="IPR018524">
    <property type="entry name" value="DNA/RNA_endonuclease_AS"/>
</dbReference>
<keyword evidence="12" id="KW-1185">Reference proteome</keyword>
<accession>A0ABY3YQS8</accession>
<name>A0ABY3YQS8_9FLAO</name>
<dbReference type="EMBL" id="CP094326">
    <property type="protein sequence ID" value="UNZ00172.1"/>
    <property type="molecule type" value="Genomic_DNA"/>
</dbReference>
<evidence type="ECO:0000313" key="12">
    <source>
        <dbReference type="Proteomes" id="UP000829476"/>
    </source>
</evidence>
<dbReference type="InterPro" id="IPR044929">
    <property type="entry name" value="DNA/RNA_non-sp_Endonuclease_sf"/>
</dbReference>
<evidence type="ECO:0000259" key="10">
    <source>
        <dbReference type="SMART" id="SM00892"/>
    </source>
</evidence>
<keyword evidence="6 8" id="KW-0378">Hydrolase</keyword>
<dbReference type="SUPFAM" id="SSF54060">
    <property type="entry name" value="His-Me finger endonucleases"/>
    <property type="match status" value="1"/>
</dbReference>
<evidence type="ECO:0000256" key="8">
    <source>
        <dbReference type="RuleBase" id="RU366055"/>
    </source>
</evidence>
<keyword evidence="4 8" id="KW-0479">Metal-binding</keyword>
<keyword evidence="3 8" id="KW-0540">Nuclease</keyword>
<keyword evidence="5 8" id="KW-0255">Endonuclease</keyword>
<evidence type="ECO:0000256" key="7">
    <source>
        <dbReference type="ARBA" id="ARBA00022842"/>
    </source>
</evidence>
<dbReference type="InterPro" id="IPR020821">
    <property type="entry name" value="ENPP1-3/EXOG-like_nuc-like"/>
</dbReference>
<dbReference type="PROSITE" id="PS01070">
    <property type="entry name" value="NUCLEASE_NON_SPEC"/>
    <property type="match status" value="1"/>
</dbReference>
<comment type="similarity">
    <text evidence="2 8">Belongs to the DNA/RNA non-specific endonuclease family.</text>
</comment>
<evidence type="ECO:0000313" key="11">
    <source>
        <dbReference type="EMBL" id="UNZ00172.1"/>
    </source>
</evidence>
<protein>
    <recommendedName>
        <fullName evidence="8">Endonuclease</fullName>
        <ecNumber evidence="8">3.1.30.-</ecNumber>
    </recommendedName>
</protein>
<evidence type="ECO:0000256" key="3">
    <source>
        <dbReference type="ARBA" id="ARBA00022722"/>
    </source>
</evidence>
<keyword evidence="7" id="KW-0460">Magnesium</keyword>
<comment type="cofactor">
    <cofactor evidence="1 8">
        <name>Mg(2+)</name>
        <dbReference type="ChEBI" id="CHEBI:18420"/>
    </cofactor>
</comment>
<dbReference type="EC" id="3.1.30.-" evidence="8"/>
<evidence type="ECO:0000256" key="6">
    <source>
        <dbReference type="ARBA" id="ARBA00022801"/>
    </source>
</evidence>
<dbReference type="RefSeq" id="WP_242938539.1">
    <property type="nucleotide sequence ID" value="NZ_CP094326.1"/>
</dbReference>
<evidence type="ECO:0000256" key="1">
    <source>
        <dbReference type="ARBA" id="ARBA00001946"/>
    </source>
</evidence>
<dbReference type="InterPro" id="IPR001604">
    <property type="entry name" value="Endo_G_ENPP1-like_dom"/>
</dbReference>
<sequence length="276" mass="32076">MRNKKIYRILLALAIIGFYLFEKYYDADTGQSQPNTNNKDMVSEEEEVSTNLSLARYLPRSTTGVIVNHEYYTLSYNEMHEQAEWVAYELKKEHLTYDDRKRPYFNQDPKVETGSADWRNYKNSGYDRGHLCPAGDRRFSVAAYNQTFLTSNVSPQEHHFNSGLWNRLEQQARYWAKKHNGIFIITGGVLNGKLVTIGEEKVSVPDYFYKIIIDERDGDIRTAAFLVPHKESKASLETFRVSIDSIEAVTGVDFLYKLNDQLELETEKDVSLGYWF</sequence>
<dbReference type="InterPro" id="IPR040255">
    <property type="entry name" value="Non-specific_endonuclease"/>
</dbReference>